<protein>
    <submittedName>
        <fullName evidence="1">TIGR02569 family protein</fullName>
    </submittedName>
</protein>
<dbReference type="InterPro" id="IPR013402">
    <property type="entry name" value="CHP02569"/>
</dbReference>
<dbReference type="OrthoDB" id="4427130at2"/>
<gene>
    <name evidence="1" type="ORF">PA7_08270</name>
</gene>
<reference evidence="1 2" key="1">
    <citation type="submission" date="2019-07" db="EMBL/GenBank/DDBJ databases">
        <title>Whole genome shotgun sequence of Pseudonocardia asaccharolytica NBRC 16224.</title>
        <authorList>
            <person name="Hosoyama A."/>
            <person name="Uohara A."/>
            <person name="Ohji S."/>
            <person name="Ichikawa N."/>
        </authorList>
    </citation>
    <scope>NUCLEOTIDE SEQUENCE [LARGE SCALE GENOMIC DNA]</scope>
    <source>
        <strain evidence="1 2">NBRC 16224</strain>
    </source>
</reference>
<dbReference type="NCBIfam" id="TIGR02569">
    <property type="entry name" value="TIGR02569_actnb"/>
    <property type="match status" value="1"/>
</dbReference>
<evidence type="ECO:0000313" key="2">
    <source>
        <dbReference type="Proteomes" id="UP000321328"/>
    </source>
</evidence>
<sequence length="260" mass="28528">MPQHVRTAFGVADDQPRLIVWAGMRAWQCGDALIRPVFDNAMAAWSAGVLENLEVEGVRLARPLRSSDGRWVVSGWAACRFLPGAAEPWPDDAVAAAMRLHEATATVQRPRLLDDRDDVLSHSASAAFGERRLTLDPRTGGDLFTELAAHRRPIRLASQVVHGELFGAVLFDENRSPAVLDLVPFWRPAEWAAAVIVIDALAWGGADEAILDRWAHLDEWPQALLRAVLYRLALHAQHPEADARTLAGLERAAGLVSARL</sequence>
<evidence type="ECO:0000313" key="1">
    <source>
        <dbReference type="EMBL" id="GEL16990.1"/>
    </source>
</evidence>
<keyword evidence="2" id="KW-1185">Reference proteome</keyword>
<dbReference type="AlphaFoldDB" id="A0A511CWP5"/>
<organism evidence="1 2">
    <name type="scientific">Pseudonocardia asaccharolytica DSM 44247 = NBRC 16224</name>
    <dbReference type="NCBI Taxonomy" id="1123024"/>
    <lineage>
        <taxon>Bacteria</taxon>
        <taxon>Bacillati</taxon>
        <taxon>Actinomycetota</taxon>
        <taxon>Actinomycetes</taxon>
        <taxon>Pseudonocardiales</taxon>
        <taxon>Pseudonocardiaceae</taxon>
        <taxon>Pseudonocardia</taxon>
    </lineage>
</organism>
<name>A0A511CWP5_9PSEU</name>
<dbReference type="Proteomes" id="UP000321328">
    <property type="component" value="Unassembled WGS sequence"/>
</dbReference>
<dbReference type="STRING" id="1123024.GCA_000423625_01568"/>
<accession>A0A511CWP5</accession>
<comment type="caution">
    <text evidence="1">The sequence shown here is derived from an EMBL/GenBank/DDBJ whole genome shotgun (WGS) entry which is preliminary data.</text>
</comment>
<dbReference type="EMBL" id="BJVI01000005">
    <property type="protein sequence ID" value="GEL16990.1"/>
    <property type="molecule type" value="Genomic_DNA"/>
</dbReference>
<proteinExistence type="predicted"/>